<dbReference type="RefSeq" id="WP_151175903.1">
    <property type="nucleotide sequence ID" value="NZ_CP042906.1"/>
</dbReference>
<evidence type="ECO:0000313" key="4">
    <source>
        <dbReference type="Proteomes" id="UP000326202"/>
    </source>
</evidence>
<protein>
    <recommendedName>
        <fullName evidence="2">FAD dependent oxidoreductase domain-containing protein</fullName>
    </recommendedName>
</protein>
<proteinExistence type="predicted"/>
<evidence type="ECO:0000313" key="3">
    <source>
        <dbReference type="EMBL" id="QEX15454.1"/>
    </source>
</evidence>
<organism evidence="3 4">
    <name type="scientific">Hypericibacter terrae</name>
    <dbReference type="NCBI Taxonomy" id="2602015"/>
    <lineage>
        <taxon>Bacteria</taxon>
        <taxon>Pseudomonadati</taxon>
        <taxon>Pseudomonadota</taxon>
        <taxon>Alphaproteobacteria</taxon>
        <taxon>Rhodospirillales</taxon>
        <taxon>Dongiaceae</taxon>
        <taxon>Hypericibacter</taxon>
    </lineage>
</organism>
<dbReference type="SUPFAM" id="SSF51905">
    <property type="entry name" value="FAD/NAD(P)-binding domain"/>
    <property type="match status" value="1"/>
</dbReference>
<dbReference type="Gene3D" id="3.30.9.10">
    <property type="entry name" value="D-Amino Acid Oxidase, subunit A, domain 2"/>
    <property type="match status" value="1"/>
</dbReference>
<dbReference type="EMBL" id="CP042906">
    <property type="protein sequence ID" value="QEX15454.1"/>
    <property type="molecule type" value="Genomic_DNA"/>
</dbReference>
<gene>
    <name evidence="3" type="ORF">FRZ44_07380</name>
</gene>
<dbReference type="Proteomes" id="UP000326202">
    <property type="component" value="Chromosome"/>
</dbReference>
<dbReference type="PANTHER" id="PTHR13847">
    <property type="entry name" value="SARCOSINE DEHYDROGENASE-RELATED"/>
    <property type="match status" value="1"/>
</dbReference>
<evidence type="ECO:0000259" key="2">
    <source>
        <dbReference type="Pfam" id="PF01266"/>
    </source>
</evidence>
<dbReference type="AlphaFoldDB" id="A0A5J6MDF0"/>
<dbReference type="OrthoDB" id="9806601at2"/>
<dbReference type="InterPro" id="IPR036188">
    <property type="entry name" value="FAD/NAD-bd_sf"/>
</dbReference>
<keyword evidence="1" id="KW-0560">Oxidoreductase</keyword>
<dbReference type="InterPro" id="IPR006076">
    <property type="entry name" value="FAD-dep_OxRdtase"/>
</dbReference>
<dbReference type="PANTHER" id="PTHR13847:SF281">
    <property type="entry name" value="FAD DEPENDENT OXIDOREDUCTASE DOMAIN-CONTAINING PROTEIN"/>
    <property type="match status" value="1"/>
</dbReference>
<name>A0A5J6MDF0_9PROT</name>
<dbReference type="Pfam" id="PF01266">
    <property type="entry name" value="DAO"/>
    <property type="match status" value="1"/>
</dbReference>
<dbReference type="KEGG" id="htq:FRZ44_07380"/>
<dbReference type="GO" id="GO:0016491">
    <property type="term" value="F:oxidoreductase activity"/>
    <property type="evidence" value="ECO:0007669"/>
    <property type="project" value="UniProtKB-KW"/>
</dbReference>
<feature type="domain" description="FAD dependent oxidoreductase" evidence="2">
    <location>
        <begin position="36"/>
        <end position="384"/>
    </location>
</feature>
<reference evidence="3 4" key="1">
    <citation type="submission" date="2019-08" db="EMBL/GenBank/DDBJ databases">
        <title>Hyperibacter terrae gen. nov., sp. nov. and Hyperibacter viscosus sp. nov., two new members in the family Rhodospirillaceae isolated from the rhizosphere of Hypericum perforatum.</title>
        <authorList>
            <person name="Noviana Z."/>
        </authorList>
    </citation>
    <scope>NUCLEOTIDE SEQUENCE [LARGE SCALE GENOMIC DNA]</scope>
    <source>
        <strain evidence="3 4">R5913</strain>
    </source>
</reference>
<keyword evidence="4" id="KW-1185">Reference proteome</keyword>
<dbReference type="Gene3D" id="3.50.50.60">
    <property type="entry name" value="FAD/NAD(P)-binding domain"/>
    <property type="match status" value="1"/>
</dbReference>
<accession>A0A5J6MDF0</accession>
<sequence>MNGNELFASGYKQQSYWWDQAPPASLPEARPPASVDLAIVGSGYTGLSAALVAARGGRSVVVLDSEVAGFGCSTRNGGQVSTSIKPDYATLTQRHGAAQALEIRREGIRALDFIAELIKREKIDCDWEVNGRFHAAHNPRQYEAMAQHLGHQAPGQEVPYQMVPRSEQRREIGSDRYFGGAVFPRHAQLHPARYHAGLLARVREAGATVIDRTKVNAVERGSQAFTVKTARGDVRARDVLIASNGYTGPGTPWFRRRVIPIGSYIIATEPLEPSLALGLNPNARSLSDSRKLVFYYRLSPDKRRMLFGGRVAYNETDANVSAPRLHKAMCEIYPQLQTAKITHSWYGFVAYTFDTMPHIGKQDGLWYAMGYCGSGVSLATYFGTRIGQQILGLKEGATAIDGLSFPTRPLYTGWPWFLAPSIFYYRVRDRLPI</sequence>
<evidence type="ECO:0000256" key="1">
    <source>
        <dbReference type="ARBA" id="ARBA00023002"/>
    </source>
</evidence>
<dbReference type="GO" id="GO:0005737">
    <property type="term" value="C:cytoplasm"/>
    <property type="evidence" value="ECO:0007669"/>
    <property type="project" value="TreeGrafter"/>
</dbReference>